<feature type="signal peptide" evidence="1">
    <location>
        <begin position="1"/>
        <end position="19"/>
    </location>
</feature>
<name>A0ABS6IJU6_9HYPH</name>
<dbReference type="Proteomes" id="UP000727907">
    <property type="component" value="Unassembled WGS sequence"/>
</dbReference>
<organism evidence="2 3">
    <name type="scientific">Reyranella humidisoli</name>
    <dbReference type="NCBI Taxonomy" id="2849149"/>
    <lineage>
        <taxon>Bacteria</taxon>
        <taxon>Pseudomonadati</taxon>
        <taxon>Pseudomonadota</taxon>
        <taxon>Alphaproteobacteria</taxon>
        <taxon>Hyphomicrobiales</taxon>
        <taxon>Reyranellaceae</taxon>
        <taxon>Reyranella</taxon>
    </lineage>
</organism>
<evidence type="ECO:0000313" key="2">
    <source>
        <dbReference type="EMBL" id="MBU8874874.1"/>
    </source>
</evidence>
<dbReference type="EMBL" id="JAHOPB010000001">
    <property type="protein sequence ID" value="MBU8874874.1"/>
    <property type="molecule type" value="Genomic_DNA"/>
</dbReference>
<accession>A0ABS6IJU6</accession>
<keyword evidence="3" id="KW-1185">Reference proteome</keyword>
<sequence length="224" mass="24990">MLVRLLCLAILLLARPAIAQAVGEAPQTCVPKGALNPTYESESQKIEWPQEAPRLRVDVPNVSRQGDRLRLAIDGGSAVELQDCPYGDAGYQYLYERYDDPGRFYVVRTPGLEDFVWTLVMKRTGRLFTVHGAPVWASDKTRFLTVACSLQPARGTLSIFTPSGDGLATEAEIELPCATESCSARWDFESWISIACTPRDDTAKKGREFVLMRGRDGKWNRFGR</sequence>
<gene>
    <name evidence="2" type="ORF">KQ910_13945</name>
</gene>
<comment type="caution">
    <text evidence="2">The sequence shown here is derived from an EMBL/GenBank/DDBJ whole genome shotgun (WGS) entry which is preliminary data.</text>
</comment>
<keyword evidence="1" id="KW-0732">Signal</keyword>
<evidence type="ECO:0000313" key="3">
    <source>
        <dbReference type="Proteomes" id="UP000727907"/>
    </source>
</evidence>
<proteinExistence type="predicted"/>
<dbReference type="RefSeq" id="WP_216961164.1">
    <property type="nucleotide sequence ID" value="NZ_JAHOPB010000001.1"/>
</dbReference>
<evidence type="ECO:0000256" key="1">
    <source>
        <dbReference type="SAM" id="SignalP"/>
    </source>
</evidence>
<reference evidence="2 3" key="1">
    <citation type="submission" date="2021-06" db="EMBL/GenBank/DDBJ databases">
        <authorList>
            <person name="Lee D.H."/>
        </authorList>
    </citation>
    <scope>NUCLEOTIDE SEQUENCE [LARGE SCALE GENOMIC DNA]</scope>
    <source>
        <strain evidence="2 3">MMS21-HV4-11</strain>
    </source>
</reference>
<feature type="chain" id="PRO_5045757554" evidence="1">
    <location>
        <begin position="20"/>
        <end position="224"/>
    </location>
</feature>
<protein>
    <submittedName>
        <fullName evidence="2">Uncharacterized protein</fullName>
    </submittedName>
</protein>